<dbReference type="InterPro" id="IPR024400">
    <property type="entry name" value="DUF2635"/>
</dbReference>
<evidence type="ECO:0000256" key="1">
    <source>
        <dbReference type="SAM" id="MobiDB-lite"/>
    </source>
</evidence>
<dbReference type="Proteomes" id="UP000675920">
    <property type="component" value="Unplaced"/>
</dbReference>
<protein>
    <submittedName>
        <fullName evidence="3">DUF2635 domain-containing protein</fullName>
    </submittedName>
</protein>
<dbReference type="OrthoDB" id="8689507at2"/>
<evidence type="ECO:0000313" key="3">
    <source>
        <dbReference type="RefSeq" id="WP_028310981.1"/>
    </source>
</evidence>
<keyword evidence="2" id="KW-1185">Reference proteome</keyword>
<proteinExistence type="predicted"/>
<feature type="region of interest" description="Disordered" evidence="1">
    <location>
        <begin position="1"/>
        <end position="25"/>
    </location>
</feature>
<dbReference type="RefSeq" id="WP_028310981.1">
    <property type="nucleotide sequence ID" value="NZ_AXWS01000008.1"/>
</dbReference>
<evidence type="ECO:0000313" key="2">
    <source>
        <dbReference type="Proteomes" id="UP000675920"/>
    </source>
</evidence>
<accession>A0A8B6X316</accession>
<name>A0A8B6X316_9BURK</name>
<dbReference type="Pfam" id="PF10948">
    <property type="entry name" value="DUF2635"/>
    <property type="match status" value="1"/>
</dbReference>
<reference evidence="3" key="1">
    <citation type="submission" date="2025-08" db="UniProtKB">
        <authorList>
            <consortium name="RefSeq"/>
        </authorList>
    </citation>
    <scope>IDENTIFICATION</scope>
</reference>
<sequence length="69" mass="7103">MPLYIPGAGRTVPDPERGGVVPPEGRDINADASYWARRIADGDLVLPSATDAAAVEPDAAPATDTESAQ</sequence>
<dbReference type="AlphaFoldDB" id="A0A8B6X316"/>
<organism evidence="2 3">
    <name type="scientific">Derxia gummosa DSM 723</name>
    <dbReference type="NCBI Taxonomy" id="1121388"/>
    <lineage>
        <taxon>Bacteria</taxon>
        <taxon>Pseudomonadati</taxon>
        <taxon>Pseudomonadota</taxon>
        <taxon>Betaproteobacteria</taxon>
        <taxon>Burkholderiales</taxon>
        <taxon>Alcaligenaceae</taxon>
        <taxon>Derxia</taxon>
    </lineage>
</organism>